<evidence type="ECO:0000256" key="8">
    <source>
        <dbReference type="ARBA" id="ARBA00023040"/>
    </source>
</evidence>
<dbReference type="PANTHER" id="PTHR12011:SF264">
    <property type="entry name" value="ADHESION G-PROTEIN COUPLED RECEPTOR G2"/>
    <property type="match status" value="1"/>
</dbReference>
<dbReference type="InterPro" id="IPR057244">
    <property type="entry name" value="GAIN_B"/>
</dbReference>
<reference evidence="21" key="1">
    <citation type="submission" date="2021-02" db="EMBL/GenBank/DDBJ databases">
        <title>Comparative genomics reveals that relaxation of natural selection precedes convergent phenotypic evolution of cavefish.</title>
        <authorList>
            <person name="Peng Z."/>
        </authorList>
    </citation>
    <scope>NUCLEOTIDE SEQUENCE</scope>
    <source>
        <tissue evidence="21">Muscle</tissue>
    </source>
</reference>
<evidence type="ECO:0000256" key="5">
    <source>
        <dbReference type="ARBA" id="ARBA00022692"/>
    </source>
</evidence>
<feature type="transmembrane region" description="Helical" evidence="18">
    <location>
        <begin position="921"/>
        <end position="942"/>
    </location>
</feature>
<feature type="region of interest" description="Disordered" evidence="17">
    <location>
        <begin position="100"/>
        <end position="119"/>
    </location>
</feature>
<feature type="region of interest" description="Disordered" evidence="17">
    <location>
        <begin position="1103"/>
        <end position="1139"/>
    </location>
</feature>
<keyword evidence="3" id="KW-1003">Cell membrane</keyword>
<dbReference type="InterPro" id="IPR046338">
    <property type="entry name" value="GAIN_dom_sf"/>
</dbReference>
<feature type="transmembrane region" description="Helical" evidence="18">
    <location>
        <begin position="1025"/>
        <end position="1045"/>
    </location>
</feature>
<dbReference type="PRINTS" id="PR00249">
    <property type="entry name" value="GPCRSECRETIN"/>
</dbReference>
<gene>
    <name evidence="21" type="ORF">IRJ41_025262</name>
</gene>
<keyword evidence="12" id="KW-0325">Glycoprotein</keyword>
<dbReference type="Pfam" id="PF00002">
    <property type="entry name" value="7tm_2"/>
    <property type="match status" value="1"/>
</dbReference>
<dbReference type="PROSITE" id="PS50221">
    <property type="entry name" value="GAIN_B"/>
    <property type="match status" value="1"/>
</dbReference>
<comment type="similarity">
    <text evidence="2">Belongs to the G-protein coupled receptor 2 family. Adhesion G-protein coupled receptor (ADGR) subfamily.</text>
</comment>
<keyword evidence="11 21" id="KW-0675">Receptor</keyword>
<evidence type="ECO:0000313" key="21">
    <source>
        <dbReference type="EMBL" id="KAI7793726.1"/>
    </source>
</evidence>
<evidence type="ECO:0000256" key="13">
    <source>
        <dbReference type="ARBA" id="ARBA00023224"/>
    </source>
</evidence>
<dbReference type="SUPFAM" id="SSF81321">
    <property type="entry name" value="Family A G protein-coupled receptor-like"/>
    <property type="match status" value="1"/>
</dbReference>
<evidence type="ECO:0000256" key="17">
    <source>
        <dbReference type="SAM" id="MobiDB-lite"/>
    </source>
</evidence>
<dbReference type="InterPro" id="IPR003910">
    <property type="entry name" value="GPR1/GPR3/GPR5"/>
</dbReference>
<dbReference type="Gene3D" id="1.20.1070.10">
    <property type="entry name" value="Rhodopsin 7-helix transmembrane proteins"/>
    <property type="match status" value="1"/>
</dbReference>
<keyword evidence="13" id="KW-0807">Transducer</keyword>
<dbReference type="AlphaFoldDB" id="A0A9W7WB83"/>
<dbReference type="GO" id="GO:0007189">
    <property type="term" value="P:adenylate cyclase-activating G protein-coupled receptor signaling pathway"/>
    <property type="evidence" value="ECO:0007669"/>
    <property type="project" value="TreeGrafter"/>
</dbReference>
<dbReference type="OrthoDB" id="10037534at2759"/>
<protein>
    <recommendedName>
        <fullName evidence="14">Adhesion G-protein coupled receptor G2</fullName>
    </recommendedName>
    <alternativeName>
        <fullName evidence="15">G-protein coupled receptor 64</fullName>
    </alternativeName>
</protein>
<evidence type="ECO:0000259" key="19">
    <source>
        <dbReference type="PROSITE" id="PS50221"/>
    </source>
</evidence>
<dbReference type="PANTHER" id="PTHR12011">
    <property type="entry name" value="ADHESION G-PROTEIN COUPLED RECEPTOR"/>
    <property type="match status" value="1"/>
</dbReference>
<comment type="subunit">
    <text evidence="16">Heterodimer of 2 chains generated by proteolytic processing; the large extracellular N-terminal fragment and the membrane-bound C-terminal fragment predominantly remain associated and non-covalently linked. Interacts with CFTR.</text>
</comment>
<evidence type="ECO:0000256" key="1">
    <source>
        <dbReference type="ARBA" id="ARBA00004424"/>
    </source>
</evidence>
<evidence type="ECO:0000256" key="9">
    <source>
        <dbReference type="ARBA" id="ARBA00023136"/>
    </source>
</evidence>
<evidence type="ECO:0000256" key="4">
    <source>
        <dbReference type="ARBA" id="ARBA00022553"/>
    </source>
</evidence>
<keyword evidence="9 18" id="KW-0472">Membrane</keyword>
<dbReference type="FunFam" id="2.60.220.50:FF:000003">
    <property type="entry name" value="adhesion G-protein coupled receptor G2 isoform X2"/>
    <property type="match status" value="1"/>
</dbReference>
<dbReference type="PROSITE" id="PS50261">
    <property type="entry name" value="G_PROTEIN_RECEP_F2_4"/>
    <property type="match status" value="1"/>
</dbReference>
<evidence type="ECO:0000256" key="7">
    <source>
        <dbReference type="ARBA" id="ARBA00022989"/>
    </source>
</evidence>
<evidence type="ECO:0000256" key="16">
    <source>
        <dbReference type="ARBA" id="ARBA00093560"/>
    </source>
</evidence>
<feature type="transmembrane region" description="Helical" evidence="18">
    <location>
        <begin position="813"/>
        <end position="838"/>
    </location>
</feature>
<dbReference type="Gene3D" id="2.60.220.50">
    <property type="match status" value="1"/>
</dbReference>
<evidence type="ECO:0000256" key="10">
    <source>
        <dbReference type="ARBA" id="ARBA00023157"/>
    </source>
</evidence>
<sequence length="1174" mass="128501">MVRCVCTSDDVKHNRMSRQLDPSSRMTTKSKWSFGLWRSLDFVFALLLLLQCFSAATTTTTTITSAAGATTSAADRTTHTTNTSAATAVTAATVTTTETKGTATTAARTTTTETDTTAKNTRSATITTAQNAATTQNAMSAATTAENVTTTQNAMSATTTAENVTTTQNAATTATPAIATITPEMTTALPTTPMPCSFELSCNQTFYWMAISVHGLFPNANQNQVVEAWFKPVFQNNLSECVDATVSKSSSRSTSALTMTPDPFLDMRVSCEPQPVATEALCEVLLKLSRPVDVCCIKNTVIEAGNVTINGTFIGGVERVGVCLDNTTNNTSGPYNECNNSSNSDHQCSGNWTCGNNTDNIQKNCTIIPPTSSENSCNCSSTCNSSDAYYRLTVDNMTMNISTLESFIGQWLKNSSYQLNYLECSGTMYTLQQNCTVIVRQNKGRVFDVCPVIKYHNVSLAVNRVAMCSWSSDNPYKRNITWIQHPVSFEDFCRNNSLNSLVNCSSGSSVGVLLNDSCNSNINGTSPTPSSTTPPSSIDAGELLNMTANASSLNSTQVDSIITMLERLLSGPNVSVALANTSVGIVNNLLDVPVAVMAPFSKRANGIVDTLGLKLVVSGESETLLTSSLALAVKKVNGTKFQEISFFITNPSNVEIRSGSRLKRDVRSVPLGSAILPASLTQNLSSQQQQLASRVQFNFYQKSTFFQDEELVNRSLISGILSASVANLTISNLQKKVTITLQHTETPGNRTVSCAFWNLSLNGDRGGWSSEGCTKVNSSSSQEETQCSCNHLTSFGILLDLSKQPIDPLQNTILTYITHIGCGISSIFLSITLLTYLAFSKLRNDIPSKILIQLCLALLMLNLVFLVDGWLAQFSEVKGLCTSTAFFLHYFLLASFTWMAMEAVHMYIALVKVFNTYISRFMLKIGFAGWGIPLVVVIIVIATDHIPTRHNYGLVSYSKFVDGTQDDFCWITNDIVFYVAVVAYFCIVFLINFTMFIVVLIQLCRIKRQNPQNVQNRSSWQEIRSVAGLTVLLGLTWGFAFFAWGPVNLPFMYLFAIFNSLQGLFIFIYHCALKENVRRQWRTYLCCGKMRLPENSEWSLTATQKNKKVSKKRPSSAHSNNSRLSFLNNDSTASDLPMGISNPYDDRIITASEEPSSDVVLNEINNKHRGKKSY</sequence>
<keyword evidence="22" id="KW-1185">Reference proteome</keyword>
<dbReference type="FunFam" id="1.20.1070.10:FF:000043">
    <property type="entry name" value="adhesion G-protein coupled receptor G2 isoform X1"/>
    <property type="match status" value="1"/>
</dbReference>
<evidence type="ECO:0000256" key="15">
    <source>
        <dbReference type="ARBA" id="ARBA00083924"/>
    </source>
</evidence>
<keyword evidence="6" id="KW-0732">Signal</keyword>
<dbReference type="Pfam" id="PF01825">
    <property type="entry name" value="GPS"/>
    <property type="match status" value="1"/>
</dbReference>
<evidence type="ECO:0000256" key="2">
    <source>
        <dbReference type="ARBA" id="ARBA00007343"/>
    </source>
</evidence>
<feature type="compositionally biased region" description="Polar residues" evidence="17">
    <location>
        <begin position="1116"/>
        <end position="1134"/>
    </location>
</feature>
<feature type="transmembrane region" description="Helical" evidence="18">
    <location>
        <begin position="850"/>
        <end position="867"/>
    </location>
</feature>
<feature type="compositionally biased region" description="Basic residues" evidence="17">
    <location>
        <begin position="1105"/>
        <end position="1115"/>
    </location>
</feature>
<dbReference type="GO" id="GO:0004930">
    <property type="term" value="F:G protein-coupled receptor activity"/>
    <property type="evidence" value="ECO:0007669"/>
    <property type="project" value="UniProtKB-KW"/>
</dbReference>
<keyword evidence="4" id="KW-0597">Phosphoprotein</keyword>
<dbReference type="EMBL" id="JAFHDT010000022">
    <property type="protein sequence ID" value="KAI7793726.1"/>
    <property type="molecule type" value="Genomic_DNA"/>
</dbReference>
<feature type="domain" description="GAIN-B" evidence="19">
    <location>
        <begin position="645"/>
        <end position="805"/>
    </location>
</feature>
<dbReference type="Pfam" id="PF26574">
    <property type="entry name" value="GAIN_ADGRG2"/>
    <property type="match status" value="1"/>
</dbReference>
<keyword evidence="7 18" id="KW-1133">Transmembrane helix</keyword>
<evidence type="ECO:0000256" key="3">
    <source>
        <dbReference type="ARBA" id="ARBA00022475"/>
    </source>
</evidence>
<dbReference type="InterPro" id="IPR017981">
    <property type="entry name" value="GPCR_2-like_7TM"/>
</dbReference>
<dbReference type="GO" id="GO:0007166">
    <property type="term" value="P:cell surface receptor signaling pathway"/>
    <property type="evidence" value="ECO:0007669"/>
    <property type="project" value="InterPro"/>
</dbReference>
<dbReference type="SMART" id="SM00303">
    <property type="entry name" value="GPS"/>
    <property type="match status" value="1"/>
</dbReference>
<keyword evidence="5 18" id="KW-0812">Transmembrane</keyword>
<accession>A0A9W7WB83</accession>
<dbReference type="PRINTS" id="PR01422">
    <property type="entry name" value="GPR56ORPHANR"/>
</dbReference>
<name>A0A9W7WB83_TRIRA</name>
<feature type="transmembrane region" description="Helical" evidence="18">
    <location>
        <begin position="1051"/>
        <end position="1072"/>
    </location>
</feature>
<evidence type="ECO:0000259" key="20">
    <source>
        <dbReference type="PROSITE" id="PS50261"/>
    </source>
</evidence>
<comment type="subcellular location">
    <subcellularLocation>
        <location evidence="1">Apical cell membrane</location>
        <topology evidence="1">Multi-pass membrane protein</topology>
    </subcellularLocation>
</comment>
<evidence type="ECO:0000256" key="18">
    <source>
        <dbReference type="SAM" id="Phobius"/>
    </source>
</evidence>
<feature type="transmembrane region" description="Helical" evidence="18">
    <location>
        <begin position="975"/>
        <end position="1004"/>
    </location>
</feature>
<dbReference type="InterPro" id="IPR058857">
    <property type="entry name" value="GAIN_ADGRG2/6"/>
</dbReference>
<dbReference type="InterPro" id="IPR000203">
    <property type="entry name" value="GPS"/>
</dbReference>
<organism evidence="21 22">
    <name type="scientific">Triplophysa rosa</name>
    <name type="common">Cave loach</name>
    <dbReference type="NCBI Taxonomy" id="992332"/>
    <lineage>
        <taxon>Eukaryota</taxon>
        <taxon>Metazoa</taxon>
        <taxon>Chordata</taxon>
        <taxon>Craniata</taxon>
        <taxon>Vertebrata</taxon>
        <taxon>Euteleostomi</taxon>
        <taxon>Actinopterygii</taxon>
        <taxon>Neopterygii</taxon>
        <taxon>Teleostei</taxon>
        <taxon>Ostariophysi</taxon>
        <taxon>Cypriniformes</taxon>
        <taxon>Nemacheilidae</taxon>
        <taxon>Triplophysa</taxon>
    </lineage>
</organism>
<evidence type="ECO:0000256" key="6">
    <source>
        <dbReference type="ARBA" id="ARBA00022729"/>
    </source>
</evidence>
<keyword evidence="10" id="KW-1015">Disulfide bond</keyword>
<evidence type="ECO:0000256" key="11">
    <source>
        <dbReference type="ARBA" id="ARBA00023170"/>
    </source>
</evidence>
<comment type="caution">
    <text evidence="21">The sequence shown here is derived from an EMBL/GenBank/DDBJ whole genome shotgun (WGS) entry which is preliminary data.</text>
</comment>
<evidence type="ECO:0000256" key="12">
    <source>
        <dbReference type="ARBA" id="ARBA00023180"/>
    </source>
</evidence>
<dbReference type="Proteomes" id="UP001059041">
    <property type="component" value="Linkage Group LG22"/>
</dbReference>
<keyword evidence="8" id="KW-0297">G-protein coupled receptor</keyword>
<proteinExistence type="inferred from homology"/>
<feature type="domain" description="G-protein coupled receptors family 2 profile 2" evidence="20">
    <location>
        <begin position="814"/>
        <end position="1074"/>
    </location>
</feature>
<dbReference type="InterPro" id="IPR000832">
    <property type="entry name" value="GPCR_2_secretin-like"/>
</dbReference>
<feature type="transmembrane region" description="Helical" evidence="18">
    <location>
        <begin position="887"/>
        <end position="909"/>
    </location>
</feature>
<evidence type="ECO:0000313" key="22">
    <source>
        <dbReference type="Proteomes" id="UP001059041"/>
    </source>
</evidence>
<evidence type="ECO:0000256" key="14">
    <source>
        <dbReference type="ARBA" id="ARBA00069918"/>
    </source>
</evidence>
<dbReference type="GO" id="GO:0016324">
    <property type="term" value="C:apical plasma membrane"/>
    <property type="evidence" value="ECO:0007669"/>
    <property type="project" value="UniProtKB-SubCell"/>
</dbReference>